<dbReference type="Gene3D" id="2.40.50.100">
    <property type="match status" value="1"/>
</dbReference>
<evidence type="ECO:0000313" key="1">
    <source>
        <dbReference type="EMBL" id="HHE55900.1"/>
    </source>
</evidence>
<dbReference type="SUPFAM" id="SSF51230">
    <property type="entry name" value="Single hybrid motif"/>
    <property type="match status" value="1"/>
</dbReference>
<comment type="caution">
    <text evidence="1">The sequence shown here is derived from an EMBL/GenBank/DDBJ whole genome shotgun (WGS) entry which is preliminary data.</text>
</comment>
<gene>
    <name evidence="1" type="ORF">ENL21_08965</name>
</gene>
<protein>
    <recommendedName>
        <fullName evidence="2">Glycine cleavage system protein H</fullName>
    </recommendedName>
</protein>
<dbReference type="InterPro" id="IPR033753">
    <property type="entry name" value="GCV_H/Fam206"/>
</dbReference>
<dbReference type="InterPro" id="IPR011053">
    <property type="entry name" value="Single_hybrid_motif"/>
</dbReference>
<proteinExistence type="predicted"/>
<accession>A0A7V5LKF0</accession>
<organism evidence="1">
    <name type="scientific">Caldithrix abyssi</name>
    <dbReference type="NCBI Taxonomy" id="187145"/>
    <lineage>
        <taxon>Bacteria</taxon>
        <taxon>Pseudomonadati</taxon>
        <taxon>Calditrichota</taxon>
        <taxon>Calditrichia</taxon>
        <taxon>Calditrichales</taxon>
        <taxon>Calditrichaceae</taxon>
        <taxon>Caldithrix</taxon>
    </lineage>
</organism>
<feature type="non-terminal residue" evidence="1">
    <location>
        <position position="1"/>
    </location>
</feature>
<dbReference type="AlphaFoldDB" id="A0A7V5LKF0"/>
<dbReference type="Pfam" id="PF01597">
    <property type="entry name" value="GCV_H"/>
    <property type="match status" value="1"/>
</dbReference>
<evidence type="ECO:0008006" key="2">
    <source>
        <dbReference type="Google" id="ProtNLM"/>
    </source>
</evidence>
<name>A0A7V5LKF0_CALAY</name>
<reference evidence="1" key="1">
    <citation type="journal article" date="2020" name="mSystems">
        <title>Genome- and Community-Level Interaction Insights into Carbon Utilization and Element Cycling Functions of Hydrothermarchaeota in Hydrothermal Sediment.</title>
        <authorList>
            <person name="Zhou Z."/>
            <person name="Liu Y."/>
            <person name="Xu W."/>
            <person name="Pan J."/>
            <person name="Luo Z.H."/>
            <person name="Li M."/>
        </authorList>
    </citation>
    <scope>NUCLEOTIDE SEQUENCE [LARGE SCALE GENOMIC DNA]</scope>
    <source>
        <strain evidence="1">HyVt-76</strain>
    </source>
</reference>
<sequence length="68" mass="7827">FSCAEVEAKNGLVHPVVSPLSGQIIQRNENLIENPEILEKDPYFEGWLYVIVPHNLNYEINHLTFCCQ</sequence>
<dbReference type="Proteomes" id="UP000886111">
    <property type="component" value="Unassembled WGS sequence"/>
</dbReference>
<dbReference type="EMBL" id="DRTD01000669">
    <property type="protein sequence ID" value="HHE55900.1"/>
    <property type="molecule type" value="Genomic_DNA"/>
</dbReference>